<name>A0A0F9DGP6_9ZZZZ</name>
<dbReference type="SUPFAM" id="SSF47413">
    <property type="entry name" value="lambda repressor-like DNA-binding domains"/>
    <property type="match status" value="1"/>
</dbReference>
<dbReference type="Gene3D" id="1.10.260.40">
    <property type="entry name" value="lambda repressor-like DNA-binding domains"/>
    <property type="match status" value="1"/>
</dbReference>
<sequence length="140" mass="15917">MPTVHPVAARIFSFRHRDESERAFGRRIGASHQSLQSWRHKGTRPSRKTAERLCKLNRWSLTYLLIGTQPRHKRSPDEPNTYAEGLRAVIERTLDALVEMDELAGHLDGRRLLTNFDAHVGKSGQPLVKSPLDSDRTADP</sequence>
<protein>
    <submittedName>
        <fullName evidence="1">Uncharacterized protein</fullName>
    </submittedName>
</protein>
<organism evidence="1">
    <name type="scientific">marine sediment metagenome</name>
    <dbReference type="NCBI Taxonomy" id="412755"/>
    <lineage>
        <taxon>unclassified sequences</taxon>
        <taxon>metagenomes</taxon>
        <taxon>ecological metagenomes</taxon>
    </lineage>
</organism>
<dbReference type="AlphaFoldDB" id="A0A0F9DGP6"/>
<dbReference type="InterPro" id="IPR010982">
    <property type="entry name" value="Lambda_DNA-bd_dom_sf"/>
</dbReference>
<gene>
    <name evidence="1" type="ORF">LCGC14_2548440</name>
</gene>
<dbReference type="EMBL" id="LAZR01041761">
    <property type="protein sequence ID" value="KKL11173.1"/>
    <property type="molecule type" value="Genomic_DNA"/>
</dbReference>
<dbReference type="GO" id="GO:0003677">
    <property type="term" value="F:DNA binding"/>
    <property type="evidence" value="ECO:0007669"/>
    <property type="project" value="InterPro"/>
</dbReference>
<reference evidence="1" key="1">
    <citation type="journal article" date="2015" name="Nature">
        <title>Complex archaea that bridge the gap between prokaryotes and eukaryotes.</title>
        <authorList>
            <person name="Spang A."/>
            <person name="Saw J.H."/>
            <person name="Jorgensen S.L."/>
            <person name="Zaremba-Niedzwiedzka K."/>
            <person name="Martijn J."/>
            <person name="Lind A.E."/>
            <person name="van Eijk R."/>
            <person name="Schleper C."/>
            <person name="Guy L."/>
            <person name="Ettema T.J."/>
        </authorList>
    </citation>
    <scope>NUCLEOTIDE SEQUENCE</scope>
</reference>
<proteinExistence type="predicted"/>
<accession>A0A0F9DGP6</accession>
<comment type="caution">
    <text evidence="1">The sequence shown here is derived from an EMBL/GenBank/DDBJ whole genome shotgun (WGS) entry which is preliminary data.</text>
</comment>
<evidence type="ECO:0000313" key="1">
    <source>
        <dbReference type="EMBL" id="KKL11173.1"/>
    </source>
</evidence>